<dbReference type="PROSITE" id="PS51257">
    <property type="entry name" value="PROKAR_LIPOPROTEIN"/>
    <property type="match status" value="1"/>
</dbReference>
<gene>
    <name evidence="2" type="ORF">KDU71_03685</name>
</gene>
<dbReference type="Proteomes" id="UP000679220">
    <property type="component" value="Unassembled WGS sequence"/>
</dbReference>
<reference evidence="2" key="1">
    <citation type="journal article" date="2018" name="Int. J. Syst. Evol. Microbiol.">
        <title>Carboxylicivirga sediminis sp. nov., isolated from coastal sediment.</title>
        <authorList>
            <person name="Wang F.Q."/>
            <person name="Ren L.H."/>
            <person name="Zou R.J."/>
            <person name="Sun Y.Z."/>
            <person name="Liu X.J."/>
            <person name="Jiang F."/>
            <person name="Liu L.J."/>
        </authorList>
    </citation>
    <scope>NUCLEOTIDE SEQUENCE</scope>
    <source>
        <strain evidence="2">JR1</strain>
    </source>
</reference>
<evidence type="ECO:0008006" key="4">
    <source>
        <dbReference type="Google" id="ProtNLM"/>
    </source>
</evidence>
<keyword evidence="1" id="KW-0732">Signal</keyword>
<dbReference type="AlphaFoldDB" id="A0A941F2B6"/>
<keyword evidence="3" id="KW-1185">Reference proteome</keyword>
<feature type="chain" id="PRO_5037045142" description="Lipoprotein" evidence="1">
    <location>
        <begin position="18"/>
        <end position="148"/>
    </location>
</feature>
<dbReference type="RefSeq" id="WP_212188548.1">
    <property type="nucleotide sequence ID" value="NZ_JAGTAR010000003.1"/>
</dbReference>
<evidence type="ECO:0000256" key="1">
    <source>
        <dbReference type="SAM" id="SignalP"/>
    </source>
</evidence>
<dbReference type="EMBL" id="JAGTAR010000003">
    <property type="protein sequence ID" value="MBR8534649.1"/>
    <property type="molecule type" value="Genomic_DNA"/>
</dbReference>
<evidence type="ECO:0000313" key="3">
    <source>
        <dbReference type="Proteomes" id="UP000679220"/>
    </source>
</evidence>
<accession>A0A941F2B6</accession>
<sequence>MKAKLSCSFVLILFACACDMVKDCPACMTPPQAFIFNMIDRNSGENLFTNGTFSIDDIQIKDVITQKSVEFDFIDENDLGYINLYSIGWQTEVVNCYVYHNEDLLFTFYVDAVRKSEDCCSFTDYNAIELEGGEFEQDDSWGVYDILL</sequence>
<comment type="caution">
    <text evidence="2">The sequence shown here is derived from an EMBL/GenBank/DDBJ whole genome shotgun (WGS) entry which is preliminary data.</text>
</comment>
<feature type="signal peptide" evidence="1">
    <location>
        <begin position="1"/>
        <end position="17"/>
    </location>
</feature>
<protein>
    <recommendedName>
        <fullName evidence="4">Lipoprotein</fullName>
    </recommendedName>
</protein>
<proteinExistence type="predicted"/>
<organism evidence="2 3">
    <name type="scientific">Carboxylicivirga sediminis</name>
    <dbReference type="NCBI Taxonomy" id="2006564"/>
    <lineage>
        <taxon>Bacteria</taxon>
        <taxon>Pseudomonadati</taxon>
        <taxon>Bacteroidota</taxon>
        <taxon>Bacteroidia</taxon>
        <taxon>Marinilabiliales</taxon>
        <taxon>Marinilabiliaceae</taxon>
        <taxon>Carboxylicivirga</taxon>
    </lineage>
</organism>
<name>A0A941F2B6_9BACT</name>
<reference evidence="2" key="2">
    <citation type="submission" date="2021-04" db="EMBL/GenBank/DDBJ databases">
        <authorList>
            <person name="Zhang T."/>
            <person name="Zhang Y."/>
            <person name="Lu D."/>
            <person name="Zuo D."/>
            <person name="Du Z."/>
        </authorList>
    </citation>
    <scope>NUCLEOTIDE SEQUENCE</scope>
    <source>
        <strain evidence="2">JR1</strain>
    </source>
</reference>
<evidence type="ECO:0000313" key="2">
    <source>
        <dbReference type="EMBL" id="MBR8534649.1"/>
    </source>
</evidence>